<dbReference type="Proteomes" id="UP000003645">
    <property type="component" value="Plasmid pLM1"/>
</dbReference>
<geneLocation type="plasmid" evidence="1 2">
    <name>pLM1</name>
</geneLocation>
<dbReference type="KEGG" id="lmu:LBLM1_11100"/>
<dbReference type="AlphaFoldDB" id="A0A0D4CNS2"/>
<protein>
    <submittedName>
        <fullName evidence="1">Uncharacterized protein</fullName>
    </submittedName>
</protein>
<name>A0A0D4CNS2_LIMMU</name>
<gene>
    <name evidence="1" type="ORF">LBLM1_11100</name>
</gene>
<keyword evidence="2" id="KW-1185">Reference proteome</keyword>
<dbReference type="HOGENOM" id="CLU_1287498_0_0_9"/>
<reference evidence="1 2" key="1">
    <citation type="journal article" date="2012" name="J. Bacteriol.">
        <title>Genome sequence of Lactobacillus mucosae LM1, isolated from piglet feces.</title>
        <authorList>
            <person name="Lee J.H."/>
            <person name="Valeriano V.D."/>
            <person name="Shin Y.R."/>
            <person name="Chae J.P."/>
            <person name="Kim G.B."/>
            <person name="Ham J.S."/>
            <person name="Chun J."/>
            <person name="Kang D.K."/>
        </authorList>
    </citation>
    <scope>NUCLEOTIDE SEQUENCE [LARGE SCALE GENOMIC DNA]</scope>
    <source>
        <strain evidence="1 2">LM1</strain>
        <plasmid evidence="1">pLM1</plasmid>
    </source>
</reference>
<dbReference type="EMBL" id="CP011014">
    <property type="protein sequence ID" value="AJT51570.1"/>
    <property type="molecule type" value="Genomic_DNA"/>
</dbReference>
<keyword evidence="1" id="KW-0614">Plasmid</keyword>
<sequence length="214" mass="25277">MIIDKAISDYVNGIYEDICNYSRNQDETVDEKTKLAAQELAKTIDQQPIEEKSLVRVERLWDKDNIEIGNVIDFGIASTSRNQNFFNLIVENKVDGLSEYQDDCRYVEYRFKNSRSLDVSKQSDFDQQEELIHGKYKVVNKYWQPRVATTSFKEIELSNYPIVKTRLSKRGLKVFTYLIDGEEKEFSERQQSITIQYHNKPEHERWIVELEIAD</sequence>
<evidence type="ECO:0000313" key="2">
    <source>
        <dbReference type="Proteomes" id="UP000003645"/>
    </source>
</evidence>
<dbReference type="RefSeq" id="WP_006501085.1">
    <property type="nucleotide sequence ID" value="NZ_CP011014.1"/>
</dbReference>
<evidence type="ECO:0000313" key="1">
    <source>
        <dbReference type="EMBL" id="AJT51570.1"/>
    </source>
</evidence>
<proteinExistence type="predicted"/>
<accession>A0A0D4CNS2</accession>
<organism evidence="1 2">
    <name type="scientific">Limosilactobacillus mucosae LM1</name>
    <dbReference type="NCBI Taxonomy" id="1130798"/>
    <lineage>
        <taxon>Bacteria</taxon>
        <taxon>Bacillati</taxon>
        <taxon>Bacillota</taxon>
        <taxon>Bacilli</taxon>
        <taxon>Lactobacillales</taxon>
        <taxon>Lactobacillaceae</taxon>
        <taxon>Limosilactobacillus</taxon>
    </lineage>
</organism>